<protein>
    <submittedName>
        <fullName evidence="1">Uncharacterized protein</fullName>
    </submittedName>
</protein>
<dbReference type="Proteomes" id="UP000050265">
    <property type="component" value="Unassembled WGS sequence"/>
</dbReference>
<accession>A0A0P9SFI5</accession>
<evidence type="ECO:0000313" key="1">
    <source>
        <dbReference type="EMBL" id="KPX59413.1"/>
    </source>
</evidence>
<comment type="caution">
    <text evidence="1">The sequence shown here is derived from an EMBL/GenBank/DDBJ whole genome shotgun (WGS) entry which is preliminary data.</text>
</comment>
<reference evidence="1 2" key="1">
    <citation type="submission" date="2015-09" db="EMBL/GenBank/DDBJ databases">
        <title>Genome announcement of multiple Pseudomonas syringae strains.</title>
        <authorList>
            <person name="Thakur S."/>
            <person name="Wang P.W."/>
            <person name="Gong Y."/>
            <person name="Weir B.S."/>
            <person name="Guttman D.S."/>
        </authorList>
    </citation>
    <scope>NUCLEOTIDE SEQUENCE [LARGE SCALE GENOMIC DNA]</scope>
    <source>
        <strain evidence="1 2">ICMP3507</strain>
    </source>
</reference>
<dbReference type="EMBL" id="LJQP01000400">
    <property type="protein sequence ID" value="KPX59413.1"/>
    <property type="molecule type" value="Genomic_DNA"/>
</dbReference>
<gene>
    <name evidence="1" type="ORF">ALO35_01964</name>
</gene>
<organism evidence="1 2">
    <name type="scientific">Pseudomonas amygdali pv. lachrymans</name>
    <name type="common">Pseudomonas syringae pv. lachrymans</name>
    <dbReference type="NCBI Taxonomy" id="53707"/>
    <lineage>
        <taxon>Bacteria</taxon>
        <taxon>Pseudomonadati</taxon>
        <taxon>Pseudomonadota</taxon>
        <taxon>Gammaproteobacteria</taxon>
        <taxon>Pseudomonadales</taxon>
        <taxon>Pseudomonadaceae</taxon>
        <taxon>Pseudomonas</taxon>
        <taxon>Pseudomonas amygdali</taxon>
    </lineage>
</organism>
<dbReference type="AlphaFoldDB" id="A0A0P9SFI5"/>
<name>A0A0P9SFI5_PSEAV</name>
<dbReference type="PATRIC" id="fig|53707.9.peg.2818"/>
<evidence type="ECO:0000313" key="2">
    <source>
        <dbReference type="Proteomes" id="UP000050265"/>
    </source>
</evidence>
<proteinExistence type="predicted"/>
<sequence length="87" mass="9197">MNYPECVAAGIDAGKVAKHQKALEKLMKAMAADNIMLFGGGDGSSLRPWRLEEYDTRLILAHVNAGNIDGGAGACRDYGDGLCRGEA</sequence>